<gene>
    <name evidence="2" type="ORF">CD30_04760</name>
</gene>
<name>A0A0A3J3U7_9BACL</name>
<dbReference type="EMBL" id="JPVQ01000005">
    <property type="protein sequence ID" value="KGR91621.1"/>
    <property type="molecule type" value="Genomic_DNA"/>
</dbReference>
<dbReference type="RefSeq" id="WP_036173058.1">
    <property type="nucleotide sequence ID" value="NZ_AVCZ01000005.1"/>
</dbReference>
<organism evidence="2 3">
    <name type="scientific">Ureibacillus massiliensis 4400831 = CIP 108448 = CCUG 49529</name>
    <dbReference type="NCBI Taxonomy" id="1211035"/>
    <lineage>
        <taxon>Bacteria</taxon>
        <taxon>Bacillati</taxon>
        <taxon>Bacillota</taxon>
        <taxon>Bacilli</taxon>
        <taxon>Bacillales</taxon>
        <taxon>Caryophanaceae</taxon>
        <taxon>Ureibacillus</taxon>
    </lineage>
</organism>
<dbReference type="AlphaFoldDB" id="A0A0A3J3U7"/>
<dbReference type="Gene3D" id="2.20.28.30">
    <property type="entry name" value="RNA polymerase ii, chain L"/>
    <property type="match status" value="1"/>
</dbReference>
<evidence type="ECO:0000313" key="3">
    <source>
        <dbReference type="Proteomes" id="UP000030595"/>
    </source>
</evidence>
<dbReference type="Proteomes" id="UP000030595">
    <property type="component" value="Unassembled WGS sequence"/>
</dbReference>
<keyword evidence="1" id="KW-0472">Membrane</keyword>
<keyword evidence="1" id="KW-1133">Transmembrane helix</keyword>
<keyword evidence="1" id="KW-0812">Transmembrane</keyword>
<dbReference type="eggNOG" id="COG1645">
    <property type="taxonomic scope" value="Bacteria"/>
</dbReference>
<comment type="caution">
    <text evidence="2">The sequence shown here is derived from an EMBL/GenBank/DDBJ whole genome shotgun (WGS) entry which is preliminary data.</text>
</comment>
<dbReference type="OrthoDB" id="3182597at2"/>
<protein>
    <recommendedName>
        <fullName evidence="4">TFIIB-type domain-containing protein</fullName>
    </recommendedName>
</protein>
<evidence type="ECO:0000313" key="2">
    <source>
        <dbReference type="EMBL" id="KGR91621.1"/>
    </source>
</evidence>
<evidence type="ECO:0000256" key="1">
    <source>
        <dbReference type="SAM" id="Phobius"/>
    </source>
</evidence>
<proteinExistence type="predicted"/>
<accession>A0A0A3J3U7</accession>
<evidence type="ECO:0008006" key="4">
    <source>
        <dbReference type="Google" id="ProtNLM"/>
    </source>
</evidence>
<reference evidence="2 3" key="1">
    <citation type="submission" date="2014-02" db="EMBL/GenBank/DDBJ databases">
        <title>Draft genome sequence of Lysinibacillus massiliensis CCUG 49529.</title>
        <authorList>
            <person name="Zhang F."/>
            <person name="Wang G."/>
            <person name="Zhang L."/>
        </authorList>
    </citation>
    <scope>NUCLEOTIDE SEQUENCE [LARGE SCALE GENOMIC DNA]</scope>
    <source>
        <strain evidence="2 3">CCUG 49529</strain>
    </source>
</reference>
<feature type="transmembrane region" description="Helical" evidence="1">
    <location>
        <begin position="346"/>
        <end position="364"/>
    </location>
</feature>
<keyword evidence="3" id="KW-1185">Reference proteome</keyword>
<dbReference type="PANTHER" id="PTHR37826">
    <property type="entry name" value="FLOTILLIN BAND_7_5 DOMAIN PROTEIN"/>
    <property type="match status" value="1"/>
</dbReference>
<dbReference type="PANTHER" id="PTHR37826:SF3">
    <property type="entry name" value="J DOMAIN-CONTAINING PROTEIN"/>
    <property type="match status" value="1"/>
</dbReference>
<sequence>MSYELQEDNLKEVEEHDAKCPSCGASIKFDPSSGKLTCPYCGYEEEIETPESFEEQYAQEIDFETAEAQQSFEWGSEKKVVICDACAAEMIYDALEVANVCPYCGSNHVMEAAAKNSLEPNGIVPFSVNKEQANSNFRRWIKSRWFAPNQAKKSAKADAFSGVYLPYWTFDTNTKTNYSARYGIDRRVTDKDGKTHTVTDWYSTRGTYKMFIDDYLVRASKRYNDSILKKVEPFETNKSLTFNQDYLHGYIAERYSVGLRDGWDHAKSEIQSMLYSQITTHIKRRHNAQRVSNLNIHTVHSNVKFKYLMLPLWLSSFKYKDKIYQFMVNGQTGKVGGQSPISPIKVAIAVVLGLIAAGIVLYLYQQSEGNI</sequence>